<evidence type="ECO:0000313" key="3">
    <source>
        <dbReference type="EMBL" id="BAY68331.1"/>
    </source>
</evidence>
<dbReference type="PROSITE" id="PS51278">
    <property type="entry name" value="GATASE_TYPE_2"/>
    <property type="match status" value="1"/>
</dbReference>
<dbReference type="InterPro" id="IPR026869">
    <property type="entry name" value="EgtC-like"/>
</dbReference>
<dbReference type="SUPFAM" id="SSF56235">
    <property type="entry name" value="N-terminal nucleophile aminohydrolases (Ntn hydrolases)"/>
    <property type="match status" value="1"/>
</dbReference>
<dbReference type="InterPro" id="IPR017808">
    <property type="entry name" value="EgtC"/>
</dbReference>
<dbReference type="PANTHER" id="PTHR43187">
    <property type="entry name" value="GLUTAMINE AMIDOTRANSFERASE DUG3-RELATED"/>
    <property type="match status" value="1"/>
</dbReference>
<dbReference type="NCBIfam" id="TIGR03442">
    <property type="entry name" value="ergothioneine biosynthesis protein EgtC"/>
    <property type="match status" value="1"/>
</dbReference>
<dbReference type="EMBL" id="AP018216">
    <property type="protein sequence ID" value="BAY68331.1"/>
    <property type="molecule type" value="Genomic_DNA"/>
</dbReference>
<accession>A0A1Z4KH80</accession>
<dbReference type="InterPro" id="IPR052373">
    <property type="entry name" value="Gamma-glu_amide_hydrolase"/>
</dbReference>
<feature type="domain" description="Glutamine amidotransferase type-2" evidence="2">
    <location>
        <begin position="19"/>
        <end position="279"/>
    </location>
</feature>
<dbReference type="InterPro" id="IPR017932">
    <property type="entry name" value="GATase_2_dom"/>
</dbReference>
<sequence>MLNTVYSIQELGANSFIMCRLLAYLGSPISLEYLLYKPEHSLIVQSYQPREMTSGVVNADGFGVGWYHSQKDTEPFTYKNTLPIWNDINLPSLSRYVESKCILAYVRSATAGQALDFANCQPFHYKQSLFIHNGYIENFRKTLHRKLRSILTPDFYEHINGSTDSEHIFALLLSQIQSNKHRSVESVLRNTLLMLWEMAKRHQVDASANVVFSDGDRLIASRFASSSSPPSLYWLKDDLTFPNSVIIASEPLFAGNWTACPENSIISVGEDCDIKIESI</sequence>
<dbReference type="AlphaFoldDB" id="A0A1Z4KH80"/>
<dbReference type="PANTHER" id="PTHR43187:SF1">
    <property type="entry name" value="GLUTAMINE AMIDOTRANSFERASE DUG3-RELATED"/>
    <property type="match status" value="1"/>
</dbReference>
<proteinExistence type="predicted"/>
<reference evidence="3 4" key="1">
    <citation type="submission" date="2017-06" db="EMBL/GenBank/DDBJ databases">
        <title>Genome sequencing of cyanobaciteial culture collection at National Institute for Environmental Studies (NIES).</title>
        <authorList>
            <person name="Hirose Y."/>
            <person name="Shimura Y."/>
            <person name="Fujisawa T."/>
            <person name="Nakamura Y."/>
            <person name="Kawachi M."/>
        </authorList>
    </citation>
    <scope>NUCLEOTIDE SEQUENCE [LARGE SCALE GENOMIC DNA]</scope>
    <source>
        <strain evidence="3 4">NIES-23</strain>
    </source>
</reference>
<dbReference type="InterPro" id="IPR029055">
    <property type="entry name" value="Ntn_hydrolases_N"/>
</dbReference>
<evidence type="ECO:0000259" key="2">
    <source>
        <dbReference type="PROSITE" id="PS51278"/>
    </source>
</evidence>
<dbReference type="CDD" id="cd01908">
    <property type="entry name" value="YafJ"/>
    <property type="match status" value="1"/>
</dbReference>
<organism evidence="3 4">
    <name type="scientific">Trichormus variabilis NIES-23</name>
    <dbReference type="NCBI Taxonomy" id="1973479"/>
    <lineage>
        <taxon>Bacteria</taxon>
        <taxon>Bacillati</taxon>
        <taxon>Cyanobacteriota</taxon>
        <taxon>Cyanophyceae</taxon>
        <taxon>Nostocales</taxon>
        <taxon>Nostocaceae</taxon>
        <taxon>Trichormus</taxon>
    </lineage>
</organism>
<evidence type="ECO:0000313" key="4">
    <source>
        <dbReference type="Proteomes" id="UP000217507"/>
    </source>
</evidence>
<name>A0A1Z4KH80_ANAVA</name>
<keyword evidence="1" id="KW-0315">Glutamine amidotransferase</keyword>
<dbReference type="Pfam" id="PF13230">
    <property type="entry name" value="GATase_4"/>
    <property type="match status" value="1"/>
</dbReference>
<evidence type="ECO:0000256" key="1">
    <source>
        <dbReference type="ARBA" id="ARBA00022962"/>
    </source>
</evidence>
<dbReference type="Gene3D" id="3.60.20.10">
    <property type="entry name" value="Glutamine Phosphoribosylpyrophosphate, subunit 1, domain 1"/>
    <property type="match status" value="1"/>
</dbReference>
<dbReference type="Proteomes" id="UP000217507">
    <property type="component" value="Chromosome"/>
</dbReference>
<protein>
    <recommendedName>
        <fullName evidence="2">Glutamine amidotransferase type-2 domain-containing protein</fullName>
    </recommendedName>
</protein>
<dbReference type="GO" id="GO:0052699">
    <property type="term" value="P:ergothioneine biosynthetic process"/>
    <property type="evidence" value="ECO:0007669"/>
    <property type="project" value="InterPro"/>
</dbReference>
<gene>
    <name evidence="3" type="ORF">NIES23_11170</name>
</gene>